<protein>
    <submittedName>
        <fullName evidence="3">27-O-demethylrifamycin SV methyltransferase</fullName>
    </submittedName>
</protein>
<dbReference type="InterPro" id="IPR050447">
    <property type="entry name" value="Erg6_SMT_methyltransf"/>
</dbReference>
<dbReference type="Pfam" id="PF08241">
    <property type="entry name" value="Methyltransf_11"/>
    <property type="match status" value="1"/>
</dbReference>
<dbReference type="GO" id="GO:0032259">
    <property type="term" value="P:methylation"/>
    <property type="evidence" value="ECO:0007669"/>
    <property type="project" value="UniProtKB-KW"/>
</dbReference>
<feature type="domain" description="Methyltransferase type 11" evidence="2">
    <location>
        <begin position="68"/>
        <end position="164"/>
    </location>
</feature>
<dbReference type="PANTHER" id="PTHR44068">
    <property type="entry name" value="ZGC:194242"/>
    <property type="match status" value="1"/>
</dbReference>
<dbReference type="EMBL" id="BPRA01000015">
    <property type="protein sequence ID" value="GJE56834.1"/>
    <property type="molecule type" value="Genomic_DNA"/>
</dbReference>
<dbReference type="InterPro" id="IPR013216">
    <property type="entry name" value="Methyltransf_11"/>
</dbReference>
<evidence type="ECO:0000259" key="2">
    <source>
        <dbReference type="Pfam" id="PF08241"/>
    </source>
</evidence>
<sequence length="263" mass="28500">MPRVPAYFDAFLGAIAQGAAIDHVHLGYWDEPDAVGPSQARAGFGRAQARLSEHLIAMLDLQPGDRVLDVGCGFGGTLHAICRTHPGVMPFGINIDARQLRVCLRSDAAAANAAWVAADACRLPFADAAFDRLLCVEAAFHFASRSAFFAEAHRVLPRGGVLVMSDFVLARPPLPPGTIAAFADRLEADFGPWPALWTSLDEIRCNAERAGFALGMTDATAHVRPSYHTIAPDDRAELSGGVVLRELHRLGCLRYLHLRLDRR</sequence>
<evidence type="ECO:0000313" key="3">
    <source>
        <dbReference type="EMBL" id="GJE56834.1"/>
    </source>
</evidence>
<name>A0ABQ4TND4_9HYPH</name>
<evidence type="ECO:0000313" key="4">
    <source>
        <dbReference type="Proteomes" id="UP001055101"/>
    </source>
</evidence>
<reference evidence="3" key="1">
    <citation type="journal article" date="2021" name="Front. Microbiol.">
        <title>Comprehensive Comparative Genomics and Phenotyping of Methylobacterium Species.</title>
        <authorList>
            <person name="Alessa O."/>
            <person name="Ogura Y."/>
            <person name="Fujitani Y."/>
            <person name="Takami H."/>
            <person name="Hayashi T."/>
            <person name="Sahin N."/>
            <person name="Tani A."/>
        </authorList>
    </citation>
    <scope>NUCLEOTIDE SEQUENCE</scope>
    <source>
        <strain evidence="3">DSM 23674</strain>
    </source>
</reference>
<dbReference type="SUPFAM" id="SSF53335">
    <property type="entry name" value="S-adenosyl-L-methionine-dependent methyltransferases"/>
    <property type="match status" value="1"/>
</dbReference>
<reference evidence="3" key="2">
    <citation type="submission" date="2021-08" db="EMBL/GenBank/DDBJ databases">
        <authorList>
            <person name="Tani A."/>
            <person name="Ola A."/>
            <person name="Ogura Y."/>
            <person name="Katsura K."/>
            <person name="Hayashi T."/>
        </authorList>
    </citation>
    <scope>NUCLEOTIDE SEQUENCE</scope>
    <source>
        <strain evidence="3">DSM 23674</strain>
    </source>
</reference>
<evidence type="ECO:0000256" key="1">
    <source>
        <dbReference type="ARBA" id="ARBA00022679"/>
    </source>
</evidence>
<gene>
    <name evidence="3" type="ORF">EKPJFOCH_3343</name>
</gene>
<keyword evidence="3" id="KW-0489">Methyltransferase</keyword>
<keyword evidence="4" id="KW-1185">Reference proteome</keyword>
<accession>A0ABQ4TND4</accession>
<dbReference type="Gene3D" id="3.40.50.150">
    <property type="entry name" value="Vaccinia Virus protein VP39"/>
    <property type="match status" value="1"/>
</dbReference>
<proteinExistence type="predicted"/>
<dbReference type="PANTHER" id="PTHR44068:SF11">
    <property type="entry name" value="GERANYL DIPHOSPHATE 2-C-METHYLTRANSFERASE"/>
    <property type="match status" value="1"/>
</dbReference>
<dbReference type="InterPro" id="IPR029063">
    <property type="entry name" value="SAM-dependent_MTases_sf"/>
</dbReference>
<dbReference type="GO" id="GO:0008168">
    <property type="term" value="F:methyltransferase activity"/>
    <property type="evidence" value="ECO:0007669"/>
    <property type="project" value="UniProtKB-KW"/>
</dbReference>
<organism evidence="3 4">
    <name type="scientific">Methylobacterium thuringiense</name>
    <dbReference type="NCBI Taxonomy" id="1003091"/>
    <lineage>
        <taxon>Bacteria</taxon>
        <taxon>Pseudomonadati</taxon>
        <taxon>Pseudomonadota</taxon>
        <taxon>Alphaproteobacteria</taxon>
        <taxon>Hyphomicrobiales</taxon>
        <taxon>Methylobacteriaceae</taxon>
        <taxon>Methylobacterium</taxon>
    </lineage>
</organism>
<dbReference type="RefSeq" id="WP_147819178.1">
    <property type="nucleotide sequence ID" value="NZ_BPRA01000015.1"/>
</dbReference>
<keyword evidence="1" id="KW-0808">Transferase</keyword>
<dbReference type="CDD" id="cd02440">
    <property type="entry name" value="AdoMet_MTases"/>
    <property type="match status" value="1"/>
</dbReference>
<dbReference type="Proteomes" id="UP001055101">
    <property type="component" value="Unassembled WGS sequence"/>
</dbReference>
<comment type="caution">
    <text evidence="3">The sequence shown here is derived from an EMBL/GenBank/DDBJ whole genome shotgun (WGS) entry which is preliminary data.</text>
</comment>